<keyword evidence="2" id="KW-1003">Cell membrane</keyword>
<keyword evidence="5 6" id="KW-0472">Membrane</keyword>
<keyword evidence="3 6" id="KW-0812">Transmembrane</keyword>
<protein>
    <submittedName>
        <fullName evidence="7">Oligosaccharide flippase family protein</fullName>
    </submittedName>
</protein>
<evidence type="ECO:0000256" key="1">
    <source>
        <dbReference type="ARBA" id="ARBA00004651"/>
    </source>
</evidence>
<feature type="transmembrane region" description="Helical" evidence="6">
    <location>
        <begin position="132"/>
        <end position="149"/>
    </location>
</feature>
<feature type="transmembrane region" description="Helical" evidence="6">
    <location>
        <begin position="58"/>
        <end position="79"/>
    </location>
</feature>
<keyword evidence="4 6" id="KW-1133">Transmembrane helix</keyword>
<sequence length="541" mass="59688">MNDQQARQQELMLKGAAWMTASNLISRLLGALYIIPWYGWMGAHAAEANGLFTMGYNIYAWFLLVSTAGLPVAISKQIAKYNTMGQEDKSFALINRFLKLMVILGLVFAALMYLAAPLFASGSGVGAELTPVMQSLAWAVLIFPAMSIIRGVFQGYSNMRPYAMSQIAEQVARVIWMLLATFLIMQLGNKDYVSAVTQSTLAAFIGMLASMALLIFLLNQEGLLRPILAASGQKLEGGSQLVLETLKEAIPFIITGSAIQLFQIIDQMTFINVSRWFTKTSETELLVLFSYFSANPNKVSMILIAVASSVGGVGIPLLTENYVKKDLAAAAKLVIDNLSLLLTFLIPATLGSLLMGRALYTFFYGQPEGAALDLFVWAMSFTLLLGLYTVLAPMIQALYQNRLAMLYFLYGLGAKLVLQIPFIWIFGSYGPLLSTGVALVLPCFLMYRTIHQVTRLNHKRLMKRVVLVTLMTLIMSLVTMLAQALLSLVIGVNSRWGSLLHLMIVGAISVYVYAWMALKSNHLDRVMGSQANRLRRLLRIS</sequence>
<feature type="transmembrane region" description="Helical" evidence="6">
    <location>
        <begin position="375"/>
        <end position="395"/>
    </location>
</feature>
<dbReference type="AlphaFoldDB" id="A0A7X3KC32"/>
<dbReference type="PANTHER" id="PTHR30250">
    <property type="entry name" value="PST FAMILY PREDICTED COLANIC ACID TRANSPORTER"/>
    <property type="match status" value="1"/>
</dbReference>
<evidence type="ECO:0000256" key="4">
    <source>
        <dbReference type="ARBA" id="ARBA00022989"/>
    </source>
</evidence>
<feature type="transmembrane region" description="Helical" evidence="6">
    <location>
        <begin position="100"/>
        <end position="120"/>
    </location>
</feature>
<dbReference type="Proteomes" id="UP000461595">
    <property type="component" value="Unassembled WGS sequence"/>
</dbReference>
<name>A0A7X3KC32_9STRE</name>
<organism evidence="7 8">
    <name type="scientific">Streptococcus danieliae</name>
    <dbReference type="NCBI Taxonomy" id="747656"/>
    <lineage>
        <taxon>Bacteria</taxon>
        <taxon>Bacillati</taxon>
        <taxon>Bacillota</taxon>
        <taxon>Bacilli</taxon>
        <taxon>Lactobacillales</taxon>
        <taxon>Streptococcaceae</taxon>
        <taxon>Streptococcus</taxon>
    </lineage>
</organism>
<feature type="transmembrane region" description="Helical" evidence="6">
    <location>
        <begin position="170"/>
        <end position="188"/>
    </location>
</feature>
<dbReference type="EMBL" id="WSRS01000027">
    <property type="protein sequence ID" value="MVX58824.1"/>
    <property type="molecule type" value="Genomic_DNA"/>
</dbReference>
<feature type="transmembrane region" description="Helical" evidence="6">
    <location>
        <begin position="407"/>
        <end position="426"/>
    </location>
</feature>
<evidence type="ECO:0000256" key="6">
    <source>
        <dbReference type="SAM" id="Phobius"/>
    </source>
</evidence>
<evidence type="ECO:0000256" key="2">
    <source>
        <dbReference type="ARBA" id="ARBA00022475"/>
    </source>
</evidence>
<evidence type="ECO:0000256" key="3">
    <source>
        <dbReference type="ARBA" id="ARBA00022692"/>
    </source>
</evidence>
<dbReference type="PANTHER" id="PTHR30250:SF21">
    <property type="entry name" value="LIPID II FLIPPASE MURJ"/>
    <property type="match status" value="1"/>
</dbReference>
<feature type="transmembrane region" description="Helical" evidence="6">
    <location>
        <begin position="432"/>
        <end position="450"/>
    </location>
</feature>
<feature type="transmembrane region" description="Helical" evidence="6">
    <location>
        <begin position="340"/>
        <end position="363"/>
    </location>
</feature>
<feature type="transmembrane region" description="Helical" evidence="6">
    <location>
        <begin position="465"/>
        <end position="490"/>
    </location>
</feature>
<feature type="transmembrane region" description="Helical" evidence="6">
    <location>
        <begin position="299"/>
        <end position="319"/>
    </location>
</feature>
<dbReference type="OrthoDB" id="9775950at2"/>
<proteinExistence type="predicted"/>
<dbReference type="RefSeq" id="WP_160332635.1">
    <property type="nucleotide sequence ID" value="NZ_WSRS01000027.1"/>
</dbReference>
<evidence type="ECO:0000313" key="8">
    <source>
        <dbReference type="Proteomes" id="UP000461595"/>
    </source>
</evidence>
<evidence type="ECO:0000256" key="5">
    <source>
        <dbReference type="ARBA" id="ARBA00023136"/>
    </source>
</evidence>
<dbReference type="GO" id="GO:0005886">
    <property type="term" value="C:plasma membrane"/>
    <property type="evidence" value="ECO:0007669"/>
    <property type="project" value="UniProtKB-SubCell"/>
</dbReference>
<accession>A0A7X3KC32</accession>
<comment type="subcellular location">
    <subcellularLocation>
        <location evidence="1">Cell membrane</location>
        <topology evidence="1">Multi-pass membrane protein</topology>
    </subcellularLocation>
</comment>
<evidence type="ECO:0000313" key="7">
    <source>
        <dbReference type="EMBL" id="MVX58824.1"/>
    </source>
</evidence>
<feature type="transmembrane region" description="Helical" evidence="6">
    <location>
        <begin position="200"/>
        <end position="218"/>
    </location>
</feature>
<gene>
    <name evidence="7" type="ORF">E5983_04075</name>
</gene>
<feature type="transmembrane region" description="Helical" evidence="6">
    <location>
        <begin position="249"/>
        <end position="265"/>
    </location>
</feature>
<dbReference type="InterPro" id="IPR024923">
    <property type="entry name" value="PG_synth_SpoVB"/>
</dbReference>
<feature type="transmembrane region" description="Helical" evidence="6">
    <location>
        <begin position="496"/>
        <end position="518"/>
    </location>
</feature>
<feature type="transmembrane region" description="Helical" evidence="6">
    <location>
        <begin position="16"/>
        <end position="38"/>
    </location>
</feature>
<dbReference type="InterPro" id="IPR002797">
    <property type="entry name" value="Polysacc_synth"/>
</dbReference>
<dbReference type="Pfam" id="PF01943">
    <property type="entry name" value="Polysacc_synt"/>
    <property type="match status" value="1"/>
</dbReference>
<dbReference type="CDD" id="cd13124">
    <property type="entry name" value="MATE_SpoVB_like"/>
    <property type="match status" value="1"/>
</dbReference>
<reference evidence="7 8" key="1">
    <citation type="submission" date="2019-12" db="EMBL/GenBank/DDBJ databases">
        <title>Microbes associate with the intestines of laboratory mice.</title>
        <authorList>
            <person name="Navarre W."/>
            <person name="Wong E."/>
        </authorList>
    </citation>
    <scope>NUCLEOTIDE SEQUENCE [LARGE SCALE GENOMIC DNA]</scope>
    <source>
        <strain evidence="7 8">NM51_B2-22</strain>
    </source>
</reference>
<dbReference type="InterPro" id="IPR050833">
    <property type="entry name" value="Poly_Biosynth_Transport"/>
</dbReference>
<comment type="caution">
    <text evidence="7">The sequence shown here is derived from an EMBL/GenBank/DDBJ whole genome shotgun (WGS) entry which is preliminary data.</text>
</comment>